<dbReference type="InterPro" id="IPR005835">
    <property type="entry name" value="NTP_transferase_dom"/>
</dbReference>
<protein>
    <submittedName>
        <fullName evidence="2">Nucleotidyltransferase</fullName>
    </submittedName>
</protein>
<evidence type="ECO:0000313" key="3">
    <source>
        <dbReference type="Proteomes" id="UP000321533"/>
    </source>
</evidence>
<gene>
    <name evidence="2" type="ORF">FRZ67_07080</name>
</gene>
<sequence>MQPTLVILAAGMASRYGSMKQIQGFGPSGETIMEYSIYDAIAAGFTKVVFIIRKDFADDFKAIFEPKLKGKIQTAYVYQQLDSFTGNHVIPADRVKPWGTAHAVLCCKDEVKEPFAVINADDFYGKDSFVKAYDFITSKCTDKHFAVIGYELVNTLSDHGSVSRGVISINSKNEMQGIDERLTIYKKEDKIVYEENGELTELAPETKVSMNIFCYTPEYIKMCEEEFDKFLKANLQNLKAEFLIPRMADHYIKSGRGIIEIVPTSAKWFGVTYKEDAPIVQASIDALVASGEYPSNLWA</sequence>
<dbReference type="InterPro" id="IPR029044">
    <property type="entry name" value="Nucleotide-diphossugar_trans"/>
</dbReference>
<dbReference type="KEGG" id="pgin:FRZ67_07080"/>
<feature type="domain" description="Nucleotidyl transferase" evidence="1">
    <location>
        <begin position="25"/>
        <end position="223"/>
    </location>
</feature>
<name>A0A5B8V6Y2_9BACT</name>
<dbReference type="Pfam" id="PF00483">
    <property type="entry name" value="NTP_transferase"/>
    <property type="match status" value="1"/>
</dbReference>
<organism evidence="2 3">
    <name type="scientific">Panacibacter ginsenosidivorans</name>
    <dbReference type="NCBI Taxonomy" id="1813871"/>
    <lineage>
        <taxon>Bacteria</taxon>
        <taxon>Pseudomonadati</taxon>
        <taxon>Bacteroidota</taxon>
        <taxon>Chitinophagia</taxon>
        <taxon>Chitinophagales</taxon>
        <taxon>Chitinophagaceae</taxon>
        <taxon>Panacibacter</taxon>
    </lineage>
</organism>
<proteinExistence type="predicted"/>
<dbReference type="Gene3D" id="3.90.550.10">
    <property type="entry name" value="Spore Coat Polysaccharide Biosynthesis Protein SpsA, Chain A"/>
    <property type="match status" value="1"/>
</dbReference>
<reference evidence="2 3" key="1">
    <citation type="journal article" date="2016" name="Int. J. Syst. Evol. Microbiol.">
        <title>Panacibacter ginsenosidivorans gen. nov., sp. nov., with ginsenoside converting activity isolated from soil of a ginseng field.</title>
        <authorList>
            <person name="Siddiqi M.Z."/>
            <person name="Muhammad Shafi S."/>
            <person name="Choi K.D."/>
            <person name="Im W.T."/>
        </authorList>
    </citation>
    <scope>NUCLEOTIDE SEQUENCE [LARGE SCALE GENOMIC DNA]</scope>
    <source>
        <strain evidence="2 3">Gsoil1550</strain>
    </source>
</reference>
<keyword evidence="3" id="KW-1185">Reference proteome</keyword>
<evidence type="ECO:0000259" key="1">
    <source>
        <dbReference type="Pfam" id="PF00483"/>
    </source>
</evidence>
<keyword evidence="2" id="KW-0808">Transferase</keyword>
<dbReference type="AlphaFoldDB" id="A0A5B8V6Y2"/>
<dbReference type="EMBL" id="CP042435">
    <property type="protein sequence ID" value="QEC67062.1"/>
    <property type="molecule type" value="Genomic_DNA"/>
</dbReference>
<dbReference type="Proteomes" id="UP000321533">
    <property type="component" value="Chromosome"/>
</dbReference>
<dbReference type="SUPFAM" id="SSF53448">
    <property type="entry name" value="Nucleotide-diphospho-sugar transferases"/>
    <property type="match status" value="1"/>
</dbReference>
<dbReference type="RefSeq" id="WP_147188863.1">
    <property type="nucleotide sequence ID" value="NZ_CP042435.1"/>
</dbReference>
<dbReference type="GO" id="GO:0016740">
    <property type="term" value="F:transferase activity"/>
    <property type="evidence" value="ECO:0007669"/>
    <property type="project" value="UniProtKB-KW"/>
</dbReference>
<evidence type="ECO:0000313" key="2">
    <source>
        <dbReference type="EMBL" id="QEC67062.1"/>
    </source>
</evidence>
<dbReference type="OrthoDB" id="9779926at2"/>
<accession>A0A5B8V6Y2</accession>